<feature type="domain" description="Biopterin-dependent aromatic amino acid hydroxylase family profile" evidence="8">
    <location>
        <begin position="1"/>
        <end position="168"/>
    </location>
</feature>
<comment type="caution">
    <text evidence="9">The sequence shown here is derived from an EMBL/GenBank/DDBJ whole genome shotgun (WGS) entry which is preliminary data.</text>
</comment>
<evidence type="ECO:0000256" key="6">
    <source>
        <dbReference type="ARBA" id="ARBA00023033"/>
    </source>
</evidence>
<keyword evidence="6" id="KW-0503">Monooxygenase</keyword>
<dbReference type="PRINTS" id="PR00372">
    <property type="entry name" value="FYWHYDRXLASE"/>
</dbReference>
<sequence>MKQPLFHLLRKSAKYVQILQNCTLFKNVRDFVKIFMYLKCYFFTVEFGLCRQNGELRAYGAGLLSSISELKHALSGKANIKKFDPEVTINQECLITTFQECYYESASFNEAKLRMREFAMKIKRPFAVRYNPYNQSIEILSKTQHVSNIISDLKGDICIIFDALKKIEDSNEANNNSKFSFQYKKLEEAFRNLSLDLQDTE</sequence>
<dbReference type="PANTHER" id="PTHR11473:SF16">
    <property type="entry name" value="TRYPTOPHAN 5-HYDROXYLASE 2"/>
    <property type="match status" value="1"/>
</dbReference>
<dbReference type="Pfam" id="PF00351">
    <property type="entry name" value="Biopterin_H"/>
    <property type="match status" value="1"/>
</dbReference>
<reference evidence="9 10" key="1">
    <citation type="journal article" date="2018" name="Sci. Rep.">
        <title>Genomic signatures of local adaptation to the degree of environmental predictability in rotifers.</title>
        <authorList>
            <person name="Franch-Gras L."/>
            <person name="Hahn C."/>
            <person name="Garcia-Roger E.M."/>
            <person name="Carmona M.J."/>
            <person name="Serra M."/>
            <person name="Gomez A."/>
        </authorList>
    </citation>
    <scope>NUCLEOTIDE SEQUENCE [LARGE SCALE GENOMIC DNA]</scope>
    <source>
        <strain evidence="9">HYR1</strain>
    </source>
</reference>
<evidence type="ECO:0000313" key="9">
    <source>
        <dbReference type="EMBL" id="RMZ97717.1"/>
    </source>
</evidence>
<gene>
    <name evidence="9" type="ORF">BpHYR1_034756</name>
</gene>
<dbReference type="Gene3D" id="1.10.800.10">
    <property type="entry name" value="Aromatic amino acid hydroxylase"/>
    <property type="match status" value="1"/>
</dbReference>
<dbReference type="PROSITE" id="PS51410">
    <property type="entry name" value="BH4_AAA_HYDROXYL_2"/>
    <property type="match status" value="1"/>
</dbReference>
<accession>A0A3M7PG99</accession>
<keyword evidence="5 7" id="KW-0408">Iron</keyword>
<evidence type="ECO:0000256" key="3">
    <source>
        <dbReference type="ARBA" id="ARBA00022723"/>
    </source>
</evidence>
<evidence type="ECO:0000259" key="8">
    <source>
        <dbReference type="PROSITE" id="PS51410"/>
    </source>
</evidence>
<keyword evidence="3 7" id="KW-0479">Metal-binding</keyword>
<dbReference type="Proteomes" id="UP000276133">
    <property type="component" value="Unassembled WGS sequence"/>
</dbReference>
<dbReference type="STRING" id="10195.A0A3M7PG99"/>
<organism evidence="9 10">
    <name type="scientific">Brachionus plicatilis</name>
    <name type="common">Marine rotifer</name>
    <name type="synonym">Brachionus muelleri</name>
    <dbReference type="NCBI Taxonomy" id="10195"/>
    <lineage>
        <taxon>Eukaryota</taxon>
        <taxon>Metazoa</taxon>
        <taxon>Spiralia</taxon>
        <taxon>Gnathifera</taxon>
        <taxon>Rotifera</taxon>
        <taxon>Eurotatoria</taxon>
        <taxon>Monogononta</taxon>
        <taxon>Pseudotrocha</taxon>
        <taxon>Ploima</taxon>
        <taxon>Brachionidae</taxon>
        <taxon>Brachionus</taxon>
    </lineage>
</organism>
<evidence type="ECO:0000313" key="10">
    <source>
        <dbReference type="Proteomes" id="UP000276133"/>
    </source>
</evidence>
<dbReference type="PANTHER" id="PTHR11473">
    <property type="entry name" value="AROMATIC AMINO ACID HYDROXYLASE"/>
    <property type="match status" value="1"/>
</dbReference>
<dbReference type="InterPro" id="IPR036329">
    <property type="entry name" value="Aro-AA_hydroxylase_C_sf"/>
</dbReference>
<comment type="similarity">
    <text evidence="2">Belongs to the biopterin-dependent aromatic amino acid hydroxylase family.</text>
</comment>
<dbReference type="AlphaFoldDB" id="A0A3M7PG99"/>
<evidence type="ECO:0000256" key="2">
    <source>
        <dbReference type="ARBA" id="ARBA00009712"/>
    </source>
</evidence>
<dbReference type="InterPro" id="IPR019774">
    <property type="entry name" value="Aromatic-AA_hydroxylase_C"/>
</dbReference>
<dbReference type="GO" id="GO:0009072">
    <property type="term" value="P:aromatic amino acid metabolic process"/>
    <property type="evidence" value="ECO:0007669"/>
    <property type="project" value="InterPro"/>
</dbReference>
<evidence type="ECO:0000256" key="5">
    <source>
        <dbReference type="ARBA" id="ARBA00023004"/>
    </source>
</evidence>
<dbReference type="SUPFAM" id="SSF56534">
    <property type="entry name" value="Aromatic aminoacid monoxygenases, catalytic and oligomerization domains"/>
    <property type="match status" value="1"/>
</dbReference>
<dbReference type="OrthoDB" id="983542at2759"/>
<dbReference type="EMBL" id="REGN01011237">
    <property type="protein sequence ID" value="RMZ97717.1"/>
    <property type="molecule type" value="Genomic_DNA"/>
</dbReference>
<evidence type="ECO:0000256" key="1">
    <source>
        <dbReference type="ARBA" id="ARBA00001954"/>
    </source>
</evidence>
<dbReference type="InterPro" id="IPR036951">
    <property type="entry name" value="ArAA_hydroxylase_sf"/>
</dbReference>
<protein>
    <submittedName>
        <fullName evidence="9">Tryptophan 5-hydroxylase 1 isoform X1</fullName>
    </submittedName>
</protein>
<dbReference type="GO" id="GO:0005506">
    <property type="term" value="F:iron ion binding"/>
    <property type="evidence" value="ECO:0007669"/>
    <property type="project" value="InterPro"/>
</dbReference>
<feature type="binding site" evidence="7">
    <location>
        <position position="46"/>
    </location>
    <ligand>
        <name>Fe cation</name>
        <dbReference type="ChEBI" id="CHEBI:24875"/>
    </ligand>
</feature>
<comment type="cofactor">
    <cofactor evidence="1 7">
        <name>Fe(2+)</name>
        <dbReference type="ChEBI" id="CHEBI:29033"/>
    </cofactor>
</comment>
<keyword evidence="10" id="KW-1185">Reference proteome</keyword>
<proteinExistence type="inferred from homology"/>
<evidence type="ECO:0000256" key="4">
    <source>
        <dbReference type="ARBA" id="ARBA00023002"/>
    </source>
</evidence>
<name>A0A3M7PG99_BRAPC</name>
<keyword evidence="4" id="KW-0560">Oxidoreductase</keyword>
<evidence type="ECO:0000256" key="7">
    <source>
        <dbReference type="PIRSR" id="PIRSR601273-2"/>
    </source>
</evidence>
<dbReference type="GO" id="GO:0043005">
    <property type="term" value="C:neuron projection"/>
    <property type="evidence" value="ECO:0007669"/>
    <property type="project" value="TreeGrafter"/>
</dbReference>
<dbReference type="GO" id="GO:0004510">
    <property type="term" value="F:tryptophan 5-monooxygenase activity"/>
    <property type="evidence" value="ECO:0007669"/>
    <property type="project" value="TreeGrafter"/>
</dbReference>
<dbReference type="InterPro" id="IPR001273">
    <property type="entry name" value="ArAA_hydroxylase"/>
</dbReference>